<dbReference type="Proteomes" id="UP000782705">
    <property type="component" value="Unassembled WGS sequence"/>
</dbReference>
<organism evidence="1 2">
    <name type="scientific">Candidatus Enterococcus willemsii</name>
    <dbReference type="NCBI Taxonomy" id="1857215"/>
    <lineage>
        <taxon>Bacteria</taxon>
        <taxon>Bacillati</taxon>
        <taxon>Bacillota</taxon>
        <taxon>Bacilli</taxon>
        <taxon>Lactobacillales</taxon>
        <taxon>Enterococcaceae</taxon>
        <taxon>Enterococcus</taxon>
    </lineage>
</organism>
<reference evidence="1 2" key="1">
    <citation type="submission" date="2016-06" db="EMBL/GenBank/DDBJ databases">
        <title>Four novel species of enterococci isolated from chicken manure.</title>
        <authorList>
            <person name="Van Tyne D."/>
        </authorList>
    </citation>
    <scope>NUCLEOTIDE SEQUENCE [LARGE SCALE GENOMIC DNA]</scope>
    <source>
        <strain evidence="1 2">CU12B</strain>
    </source>
</reference>
<keyword evidence="2" id="KW-1185">Reference proteome</keyword>
<dbReference type="EMBL" id="MAEL01000022">
    <property type="protein sequence ID" value="KAF1305164.1"/>
    <property type="molecule type" value="Genomic_DNA"/>
</dbReference>
<evidence type="ECO:0000313" key="2">
    <source>
        <dbReference type="Proteomes" id="UP000782705"/>
    </source>
</evidence>
<sequence length="89" mass="9849">MAFLFSFTLTESVAVVDKGEKTNPEAEKVMNVILKEARPEILKIYPSALCEGESVEGLSVAENQKVFGEPLTPALLQKHQKLTEEMRGN</sequence>
<gene>
    <name evidence="1" type="ORF">BAU17_13895</name>
</gene>
<protein>
    <submittedName>
        <fullName evidence="1">Uncharacterized protein</fullName>
    </submittedName>
</protein>
<dbReference type="RefSeq" id="WP_161901375.1">
    <property type="nucleotide sequence ID" value="NZ_MAEL01000022.1"/>
</dbReference>
<name>A0ABQ6Z1C1_9ENTE</name>
<accession>A0ABQ6Z1C1</accession>
<comment type="caution">
    <text evidence="1">The sequence shown here is derived from an EMBL/GenBank/DDBJ whole genome shotgun (WGS) entry which is preliminary data.</text>
</comment>
<proteinExistence type="predicted"/>
<evidence type="ECO:0000313" key="1">
    <source>
        <dbReference type="EMBL" id="KAF1305164.1"/>
    </source>
</evidence>